<accession>A0A9W5XZS1</accession>
<proteinExistence type="predicted"/>
<organism evidence="1 2">
    <name type="scientific">Clostridium folliculivorans</name>
    <dbReference type="NCBI Taxonomy" id="2886038"/>
    <lineage>
        <taxon>Bacteria</taxon>
        <taxon>Bacillati</taxon>
        <taxon>Bacillota</taxon>
        <taxon>Clostridia</taxon>
        <taxon>Eubacteriales</taxon>
        <taxon>Clostridiaceae</taxon>
        <taxon>Clostridium</taxon>
    </lineage>
</organism>
<dbReference type="EMBL" id="BQXY01000001">
    <property type="protein sequence ID" value="GKU23906.1"/>
    <property type="molecule type" value="Genomic_DNA"/>
</dbReference>
<gene>
    <name evidence="1" type="ORF">CFOLD11_07320</name>
</gene>
<evidence type="ECO:0000313" key="2">
    <source>
        <dbReference type="Proteomes" id="UP001057868"/>
    </source>
</evidence>
<name>A0A9W5XZS1_9CLOT</name>
<dbReference type="Proteomes" id="UP001057868">
    <property type="component" value="Unassembled WGS sequence"/>
</dbReference>
<evidence type="ECO:0000313" key="1">
    <source>
        <dbReference type="EMBL" id="GKU23906.1"/>
    </source>
</evidence>
<reference evidence="1" key="1">
    <citation type="journal article" date="2023" name="Int. J. Syst. Evol. Microbiol.">
        <title>&lt;i&gt;Clostridium folliculivorans&lt;/i&gt; sp. nov., isolated from soil samples of an organic paddy in Japan.</title>
        <authorList>
            <person name="Tazawa J."/>
            <person name="Kobayashi H."/>
            <person name="Tanizawa Y."/>
            <person name="Uchino A."/>
            <person name="Tanaka F."/>
            <person name="Urashima Y."/>
            <person name="Miura S."/>
            <person name="Sakamoto M."/>
            <person name="Ohkuma M."/>
            <person name="Tohno M."/>
        </authorList>
    </citation>
    <scope>NUCLEOTIDE SEQUENCE</scope>
    <source>
        <strain evidence="1">D1-1</strain>
    </source>
</reference>
<keyword evidence="2" id="KW-1185">Reference proteome</keyword>
<sequence>MGFFYFYSKESIKFLCLLNLDISMIPMDVPLRNKIYYNVLFKQWKLAMYMTIKF</sequence>
<comment type="caution">
    <text evidence="1">The sequence shown here is derived from an EMBL/GenBank/DDBJ whole genome shotgun (WGS) entry which is preliminary data.</text>
</comment>
<dbReference type="AlphaFoldDB" id="A0A9W5XZS1"/>
<protein>
    <submittedName>
        <fullName evidence="1">Uncharacterized protein</fullName>
    </submittedName>
</protein>